<feature type="region of interest" description="Disordered" evidence="1">
    <location>
        <begin position="539"/>
        <end position="560"/>
    </location>
</feature>
<dbReference type="InterPro" id="IPR029052">
    <property type="entry name" value="Metallo-depent_PP-like"/>
</dbReference>
<evidence type="ECO:0000256" key="1">
    <source>
        <dbReference type="SAM" id="MobiDB-lite"/>
    </source>
</evidence>
<evidence type="ECO:0000313" key="4">
    <source>
        <dbReference type="EMBL" id="PHV69023.1"/>
    </source>
</evidence>
<sequence length="560" mass="63276">MSNEIPTLVLGPILRYVDNTRATIWVETDRECTVEVRTSTGQSGAENTWSVHEHHFAIVQLVDLPSGTVVDYSVTLRSSADPMVEAAPTVAAGGTLRTAAEDDALTVAFGSCRRGDTYDEDRLKAIGADGLAGLAARVKDQDAEQWPQLLLLLGDQVYADDPSPEIKERLRERRETQKDPELGEEVLEEICDFEEYTWLYRESWGAEQVTGLMATIPSCMILDDHDLRDDWNSSLDWRKDIEQKPWWHRRVVGAFSSYWIYQHLGNLSPDELQNDELYLAVRGAATAEEREKLLSDFSLRADSEPTSARWSYVRDLGNTRIIMIDSRCSRDLTPERRAMLDEAEWKWLREQALGTDARHIVFGTSLPYLMLPALHHLEQWNEAVAQGAWGKRWGKVGEKLRLALDLEHWAAFGKSFEDMVGLVEEIVDRPNPPASALWLSGDVHCSYVAEAELTRTATDSTVLYQLTMSPFRNPLDLPIRVVNRLAIRKPMVRFLRFLAHRAGLEDHPITWQAEAGPWFDNGVMSLRLEGDSASVRVDHAQTGPGGSQKLVQTHQMQLTT</sequence>
<accession>A0A2G3PTG6</accession>
<dbReference type="SUPFAM" id="SSF56300">
    <property type="entry name" value="Metallo-dependent phosphatases"/>
    <property type="match status" value="1"/>
</dbReference>
<dbReference type="Pfam" id="PF25077">
    <property type="entry name" value="DUF7800"/>
    <property type="match status" value="1"/>
</dbReference>
<reference evidence="4 5" key="1">
    <citation type="submission" date="2017-10" db="EMBL/GenBank/DDBJ databases">
        <title>The draft genome sequence of Williamsia sp. BULT 1.1 isolated from the semi-arid grassland soils from South Africa.</title>
        <authorList>
            <person name="Kabwe M.H."/>
            <person name="Govender N."/>
            <person name="Mutseka Lunga P."/>
            <person name="Vikram S."/>
            <person name="Makhalanyane T.P."/>
        </authorList>
    </citation>
    <scope>NUCLEOTIDE SEQUENCE [LARGE SCALE GENOMIC DNA]</scope>
    <source>
        <strain evidence="4 5">BULT 1.1</strain>
    </source>
</reference>
<organism evidence="4 5">
    <name type="scientific">Williamsia marianensis</name>
    <dbReference type="NCBI Taxonomy" id="85044"/>
    <lineage>
        <taxon>Bacteria</taxon>
        <taxon>Bacillati</taxon>
        <taxon>Actinomycetota</taxon>
        <taxon>Actinomycetes</taxon>
        <taxon>Mycobacteriales</taxon>
        <taxon>Nocardiaceae</taxon>
        <taxon>Williamsia</taxon>
    </lineage>
</organism>
<feature type="domain" description="PhoD-like phosphatase metallophosphatase" evidence="2">
    <location>
        <begin position="143"/>
        <end position="464"/>
    </location>
</feature>
<feature type="compositionally biased region" description="Polar residues" evidence="1">
    <location>
        <begin position="549"/>
        <end position="560"/>
    </location>
</feature>
<proteinExistence type="predicted"/>
<dbReference type="PANTHER" id="PTHR37031">
    <property type="entry name" value="METALLOPHOSPHATASE BINDING DOMAIN PROTEIN"/>
    <property type="match status" value="1"/>
</dbReference>
<evidence type="ECO:0000259" key="3">
    <source>
        <dbReference type="Pfam" id="PF25077"/>
    </source>
</evidence>
<dbReference type="Pfam" id="PF09423">
    <property type="entry name" value="PhoD"/>
    <property type="match status" value="1"/>
</dbReference>
<dbReference type="InterPro" id="IPR056702">
    <property type="entry name" value="DUF7800"/>
</dbReference>
<dbReference type="RefSeq" id="WP_099382099.1">
    <property type="nucleotide sequence ID" value="NZ_PEBD01000004.1"/>
</dbReference>
<comment type="caution">
    <text evidence="4">The sequence shown here is derived from an EMBL/GenBank/DDBJ whole genome shotgun (WGS) entry which is preliminary data.</text>
</comment>
<dbReference type="Proteomes" id="UP000225108">
    <property type="component" value="Unassembled WGS sequence"/>
</dbReference>
<evidence type="ECO:0000313" key="5">
    <source>
        <dbReference type="Proteomes" id="UP000225108"/>
    </source>
</evidence>
<dbReference type="AlphaFoldDB" id="A0A2G3PTG6"/>
<dbReference type="InterPro" id="IPR038607">
    <property type="entry name" value="PhoD-like_sf"/>
</dbReference>
<dbReference type="InterPro" id="IPR018946">
    <property type="entry name" value="PhoD-like_MPP"/>
</dbReference>
<feature type="domain" description="DUF7800" evidence="3">
    <location>
        <begin position="7"/>
        <end position="77"/>
    </location>
</feature>
<gene>
    <name evidence="4" type="ORF">CSW57_05885</name>
</gene>
<name>A0A2G3PTG6_WILMA</name>
<dbReference type="EMBL" id="PEBD01000004">
    <property type="protein sequence ID" value="PHV69023.1"/>
    <property type="molecule type" value="Genomic_DNA"/>
</dbReference>
<dbReference type="PANTHER" id="PTHR37031:SF2">
    <property type="entry name" value="PHOD-LIKE PHOSPHATASE METALLOPHOSPHATASE DOMAIN-CONTAINING PROTEIN"/>
    <property type="match status" value="1"/>
</dbReference>
<protein>
    <submittedName>
        <fullName evidence="4">Uncharacterized protein</fullName>
    </submittedName>
</protein>
<evidence type="ECO:0000259" key="2">
    <source>
        <dbReference type="Pfam" id="PF09423"/>
    </source>
</evidence>
<dbReference type="Gene3D" id="3.60.21.70">
    <property type="entry name" value="PhoD-like phosphatase"/>
    <property type="match status" value="1"/>
</dbReference>